<organism evidence="1 2">
    <name type="scientific">Candidatus Kaiserbacteria bacterium RIFCSPHIGHO2_01_FULL_53_29</name>
    <dbReference type="NCBI Taxonomy" id="1798480"/>
    <lineage>
        <taxon>Bacteria</taxon>
        <taxon>Candidatus Kaiseribacteriota</taxon>
    </lineage>
</organism>
<sequence>MPKSLSTRDIRKAAERLLRELAAQADEPKFEQESEYVLAIEILADLYRMSEQEAASYAPRVLDAMRLLRNLPVPPAPPASSQWSRRRIVRR</sequence>
<comment type="caution">
    <text evidence="1">The sequence shown here is derived from an EMBL/GenBank/DDBJ whole genome shotgun (WGS) entry which is preliminary data.</text>
</comment>
<dbReference type="Proteomes" id="UP000176863">
    <property type="component" value="Unassembled WGS sequence"/>
</dbReference>
<evidence type="ECO:0000313" key="1">
    <source>
        <dbReference type="EMBL" id="OGG53205.1"/>
    </source>
</evidence>
<proteinExistence type="predicted"/>
<dbReference type="AlphaFoldDB" id="A0A1F6CVP3"/>
<dbReference type="EMBL" id="MFKT01000015">
    <property type="protein sequence ID" value="OGG53205.1"/>
    <property type="molecule type" value="Genomic_DNA"/>
</dbReference>
<dbReference type="STRING" id="1798480.A2851_02750"/>
<protein>
    <submittedName>
        <fullName evidence="1">Uncharacterized protein</fullName>
    </submittedName>
</protein>
<reference evidence="1 2" key="1">
    <citation type="journal article" date="2016" name="Nat. Commun.">
        <title>Thousands of microbial genomes shed light on interconnected biogeochemical processes in an aquifer system.</title>
        <authorList>
            <person name="Anantharaman K."/>
            <person name="Brown C.T."/>
            <person name="Hug L.A."/>
            <person name="Sharon I."/>
            <person name="Castelle C.J."/>
            <person name="Probst A.J."/>
            <person name="Thomas B.C."/>
            <person name="Singh A."/>
            <person name="Wilkins M.J."/>
            <person name="Karaoz U."/>
            <person name="Brodie E.L."/>
            <person name="Williams K.H."/>
            <person name="Hubbard S.S."/>
            <person name="Banfield J.F."/>
        </authorList>
    </citation>
    <scope>NUCLEOTIDE SEQUENCE [LARGE SCALE GENOMIC DNA]</scope>
</reference>
<accession>A0A1F6CVP3</accession>
<name>A0A1F6CVP3_9BACT</name>
<gene>
    <name evidence="1" type="ORF">A2851_02750</name>
</gene>
<evidence type="ECO:0000313" key="2">
    <source>
        <dbReference type="Proteomes" id="UP000176863"/>
    </source>
</evidence>